<evidence type="ECO:0000256" key="1">
    <source>
        <dbReference type="ARBA" id="ARBA00004651"/>
    </source>
</evidence>
<feature type="transmembrane region" description="Helical" evidence="8">
    <location>
        <begin position="315"/>
        <end position="336"/>
    </location>
</feature>
<feature type="transmembrane region" description="Helical" evidence="8">
    <location>
        <begin position="162"/>
        <end position="178"/>
    </location>
</feature>
<feature type="transmembrane region" description="Helical" evidence="8">
    <location>
        <begin position="208"/>
        <end position="227"/>
    </location>
</feature>
<keyword evidence="10" id="KW-1185">Reference proteome</keyword>
<feature type="transmembrane region" description="Helical" evidence="8">
    <location>
        <begin position="9"/>
        <end position="27"/>
    </location>
</feature>
<keyword evidence="5 8" id="KW-0812">Transmembrane</keyword>
<dbReference type="AlphaFoldDB" id="A0A1M5J375"/>
<dbReference type="GO" id="GO:0010041">
    <property type="term" value="P:response to iron(III) ion"/>
    <property type="evidence" value="ECO:0007669"/>
    <property type="project" value="TreeGrafter"/>
</dbReference>
<dbReference type="PANTHER" id="PTHR33908">
    <property type="entry name" value="MANNOSYLTRANSFERASE YKCB-RELATED"/>
    <property type="match status" value="1"/>
</dbReference>
<dbReference type="GO" id="GO:0016763">
    <property type="term" value="F:pentosyltransferase activity"/>
    <property type="evidence" value="ECO:0007669"/>
    <property type="project" value="TreeGrafter"/>
</dbReference>
<feature type="transmembrane region" description="Helical" evidence="8">
    <location>
        <begin position="290"/>
        <end position="309"/>
    </location>
</feature>
<sequence length="544" mass="63184">MSNLKHKYVLWLLLVSCFMLIPHLSVIEVDIMEARNFITAREMVKNNNWILTTINDMPRYEKPPLPTWLTAEFGKFFGFENIFGLRLPVVLITLLLVFSTHKLSEKLGLDKQQNFHNGLILITSFYIYFAGRDNQWDMYTHSFMMVCIVFFWKFLNDKNHSFLNACLAGLFFGLSFLSKGPISVYGLLLPFLIAYGIIYKFELNDKKFYVFLILLIGFCIGLSWPLYVRYIDPETVSRVTKLESSRWGSYNVRPFYYYWDFFVQCGIWTVPAFIALLYPYLKTRVSNLKAYQFTLIWTLAAVVLLSIIPEKKSRYLLPVLIPLALNTGFYIEYLIRNFKNISLKIEKAVINFAFGLIAIICVAIPVGLFIKIKNDLAGFELWLIGLTISLFILGYLLFQNLRNKNFLNVFYAVVGVQVAIIVFGLPLTKAVLINPEYHSAKELKEKEKTLGIKTYDMSYFTPEIVWDYGSSIPVLLNEKTNELNLPLEDKFGLLASKTDSVLSKKKLEDYNLKKITTVDLNRVPKESKKHNDRLFRIYYLATKK</sequence>
<evidence type="ECO:0000256" key="6">
    <source>
        <dbReference type="ARBA" id="ARBA00022989"/>
    </source>
</evidence>
<feature type="transmembrane region" description="Helical" evidence="8">
    <location>
        <begin position="115"/>
        <end position="132"/>
    </location>
</feature>
<dbReference type="InterPro" id="IPR050297">
    <property type="entry name" value="LipidA_mod_glycosyltrf_83"/>
</dbReference>
<dbReference type="Proteomes" id="UP000184516">
    <property type="component" value="Unassembled WGS sequence"/>
</dbReference>
<accession>A0A1M5J375</accession>
<evidence type="ECO:0000256" key="3">
    <source>
        <dbReference type="ARBA" id="ARBA00022676"/>
    </source>
</evidence>
<evidence type="ECO:0000256" key="5">
    <source>
        <dbReference type="ARBA" id="ARBA00022692"/>
    </source>
</evidence>
<organism evidence="9 10">
    <name type="scientific">Flavobacterium fluvii</name>
    <dbReference type="NCBI Taxonomy" id="468056"/>
    <lineage>
        <taxon>Bacteria</taxon>
        <taxon>Pseudomonadati</taxon>
        <taxon>Bacteroidota</taxon>
        <taxon>Flavobacteriia</taxon>
        <taxon>Flavobacteriales</taxon>
        <taxon>Flavobacteriaceae</taxon>
        <taxon>Flavobacterium</taxon>
    </lineage>
</organism>
<keyword evidence="4 9" id="KW-0808">Transferase</keyword>
<evidence type="ECO:0000256" key="7">
    <source>
        <dbReference type="ARBA" id="ARBA00023136"/>
    </source>
</evidence>
<feature type="transmembrane region" description="Helical" evidence="8">
    <location>
        <begin position="184"/>
        <end position="201"/>
    </location>
</feature>
<keyword evidence="6 8" id="KW-1133">Transmembrane helix</keyword>
<gene>
    <name evidence="9" type="ORF">SAMN05443549_103353</name>
</gene>
<evidence type="ECO:0000256" key="4">
    <source>
        <dbReference type="ARBA" id="ARBA00022679"/>
    </source>
</evidence>
<evidence type="ECO:0000313" key="10">
    <source>
        <dbReference type="Proteomes" id="UP000184516"/>
    </source>
</evidence>
<evidence type="ECO:0000313" key="9">
    <source>
        <dbReference type="EMBL" id="SHG35014.1"/>
    </source>
</evidence>
<feature type="transmembrane region" description="Helical" evidence="8">
    <location>
        <begin position="348"/>
        <end position="370"/>
    </location>
</feature>
<keyword evidence="7 8" id="KW-0472">Membrane</keyword>
<keyword evidence="2" id="KW-1003">Cell membrane</keyword>
<protein>
    <submittedName>
        <fullName evidence="9">4-amino-4-deoxy-L-arabinose transferase</fullName>
    </submittedName>
</protein>
<keyword evidence="3" id="KW-0328">Glycosyltransferase</keyword>
<dbReference type="RefSeq" id="WP_073370086.1">
    <property type="nucleotide sequence ID" value="NZ_FQWB01000003.1"/>
</dbReference>
<feature type="transmembrane region" description="Helical" evidence="8">
    <location>
        <begin position="83"/>
        <end position="103"/>
    </location>
</feature>
<evidence type="ECO:0000256" key="2">
    <source>
        <dbReference type="ARBA" id="ARBA00022475"/>
    </source>
</evidence>
<dbReference type="EMBL" id="FQWB01000003">
    <property type="protein sequence ID" value="SHG35014.1"/>
    <property type="molecule type" value="Genomic_DNA"/>
</dbReference>
<comment type="subcellular location">
    <subcellularLocation>
        <location evidence="1">Cell membrane</location>
        <topology evidence="1">Multi-pass membrane protein</topology>
    </subcellularLocation>
</comment>
<dbReference type="PANTHER" id="PTHR33908:SF3">
    <property type="entry name" value="UNDECAPRENYL PHOSPHATE-ALPHA-4-AMINO-4-DEOXY-L-ARABINOSE ARABINOSYL TRANSFERASE"/>
    <property type="match status" value="1"/>
</dbReference>
<feature type="transmembrane region" description="Helical" evidence="8">
    <location>
        <begin position="409"/>
        <end position="427"/>
    </location>
</feature>
<evidence type="ECO:0000256" key="8">
    <source>
        <dbReference type="SAM" id="Phobius"/>
    </source>
</evidence>
<feature type="transmembrane region" description="Helical" evidence="8">
    <location>
        <begin position="256"/>
        <end position="278"/>
    </location>
</feature>
<proteinExistence type="predicted"/>
<feature type="transmembrane region" description="Helical" evidence="8">
    <location>
        <begin position="138"/>
        <end position="155"/>
    </location>
</feature>
<dbReference type="GO" id="GO:0005886">
    <property type="term" value="C:plasma membrane"/>
    <property type="evidence" value="ECO:0007669"/>
    <property type="project" value="UniProtKB-SubCell"/>
</dbReference>
<dbReference type="GO" id="GO:0009103">
    <property type="term" value="P:lipopolysaccharide biosynthetic process"/>
    <property type="evidence" value="ECO:0007669"/>
    <property type="project" value="UniProtKB-ARBA"/>
</dbReference>
<reference evidence="10" key="1">
    <citation type="submission" date="2016-11" db="EMBL/GenBank/DDBJ databases">
        <authorList>
            <person name="Varghese N."/>
            <person name="Submissions S."/>
        </authorList>
    </citation>
    <scope>NUCLEOTIDE SEQUENCE [LARGE SCALE GENOMIC DNA]</scope>
    <source>
        <strain evidence="10">DSM 19978</strain>
    </source>
</reference>
<feature type="transmembrane region" description="Helical" evidence="8">
    <location>
        <begin position="376"/>
        <end position="397"/>
    </location>
</feature>
<dbReference type="STRING" id="468056.SAMN05443549_103353"/>
<name>A0A1M5J375_9FLAO</name>